<protein>
    <submittedName>
        <fullName evidence="3">DUF58 domain-containing protein</fullName>
    </submittedName>
</protein>
<sequence length="420" mass="44858">MTPATRHDPPHEVRGGDPAPPSADRRSTADTARCHPTTSAICAATTSGFVLALAVALGRSELVVFAAPLIGLLAIGWRTPSMTVTMTVSTGDEAITCFEGDTIDLALDFLVTPRPEGVSVTARPSPVRGLSLETRSRTATSATVEVRPHRWGRYAIPVETTTSTGGLGVLRTRHDLVEIMVYPRAEGDRTARGVSTRTRIGAHRARSTGSGMDFADVREFVPGDPLRSVNWRATARHGALRVTERHRELANDVVVVFDATLEGAHHPFEPLDRAVRGATELIGSALRAGDRVGLVRIGDISGWCPVRGGRGQFSATVSALLNPESETLTRFTGTLPPRVAISADTTVVAFSGLSDSGFTLALFELRKRGHQVIVADVMSDALLDDHPDPLVARLWTFERIGLHRDLGAAGIEVVDGGSPR</sequence>
<evidence type="ECO:0000256" key="1">
    <source>
        <dbReference type="SAM" id="MobiDB-lite"/>
    </source>
</evidence>
<dbReference type="InterPro" id="IPR002881">
    <property type="entry name" value="DUF58"/>
</dbReference>
<evidence type="ECO:0000313" key="4">
    <source>
        <dbReference type="Proteomes" id="UP000655751"/>
    </source>
</evidence>
<accession>A0A931IL11</accession>
<feature type="compositionally biased region" description="Basic and acidic residues" evidence="1">
    <location>
        <begin position="1"/>
        <end position="15"/>
    </location>
</feature>
<name>A0A931IL11_9NOCA</name>
<dbReference type="Proteomes" id="UP000655751">
    <property type="component" value="Unassembled WGS sequence"/>
</dbReference>
<gene>
    <name evidence="3" type="ORF">IT779_35395</name>
</gene>
<evidence type="ECO:0000313" key="3">
    <source>
        <dbReference type="EMBL" id="MBH0781570.1"/>
    </source>
</evidence>
<dbReference type="EMBL" id="JADMLG010000026">
    <property type="protein sequence ID" value="MBH0781570.1"/>
    <property type="molecule type" value="Genomic_DNA"/>
</dbReference>
<dbReference type="RefSeq" id="WP_196153855.1">
    <property type="nucleotide sequence ID" value="NZ_JADMLG010000026.1"/>
</dbReference>
<comment type="caution">
    <text evidence="3">The sequence shown here is derived from an EMBL/GenBank/DDBJ whole genome shotgun (WGS) entry which is preliminary data.</text>
</comment>
<dbReference type="AlphaFoldDB" id="A0A931IL11"/>
<feature type="region of interest" description="Disordered" evidence="1">
    <location>
        <begin position="1"/>
        <end position="30"/>
    </location>
</feature>
<organism evidence="3 4">
    <name type="scientific">Nocardia bovistercoris</name>
    <dbReference type="NCBI Taxonomy" id="2785916"/>
    <lineage>
        <taxon>Bacteria</taxon>
        <taxon>Bacillati</taxon>
        <taxon>Actinomycetota</taxon>
        <taxon>Actinomycetes</taxon>
        <taxon>Mycobacteriales</taxon>
        <taxon>Nocardiaceae</taxon>
        <taxon>Nocardia</taxon>
    </lineage>
</organism>
<dbReference type="Pfam" id="PF01882">
    <property type="entry name" value="DUF58"/>
    <property type="match status" value="1"/>
</dbReference>
<keyword evidence="4" id="KW-1185">Reference proteome</keyword>
<feature type="domain" description="DUF58" evidence="2">
    <location>
        <begin position="216"/>
        <end position="378"/>
    </location>
</feature>
<evidence type="ECO:0000259" key="2">
    <source>
        <dbReference type="Pfam" id="PF01882"/>
    </source>
</evidence>
<dbReference type="PANTHER" id="PTHR33608">
    <property type="entry name" value="BLL2464 PROTEIN"/>
    <property type="match status" value="1"/>
</dbReference>
<dbReference type="PANTHER" id="PTHR33608:SF14">
    <property type="entry name" value="POSSIBLE CONSERVED SECRETED PROTEIN"/>
    <property type="match status" value="1"/>
</dbReference>
<reference evidence="3" key="1">
    <citation type="submission" date="2020-11" db="EMBL/GenBank/DDBJ databases">
        <title>Nocardia NEAU-351.nov., a novel actinomycete isolated from the cow dung.</title>
        <authorList>
            <person name="Zhang X."/>
        </authorList>
    </citation>
    <scope>NUCLEOTIDE SEQUENCE</scope>
    <source>
        <strain evidence="3">NEAU-351</strain>
    </source>
</reference>
<proteinExistence type="predicted"/>